<dbReference type="Pfam" id="PF10536">
    <property type="entry name" value="PMD"/>
    <property type="match status" value="1"/>
</dbReference>
<feature type="compositionally biased region" description="Low complexity" evidence="1">
    <location>
        <begin position="722"/>
        <end position="734"/>
    </location>
</feature>
<organism evidence="3">
    <name type="scientific">Fagus sylvatica</name>
    <name type="common">Beechnut</name>
    <dbReference type="NCBI Taxonomy" id="28930"/>
    <lineage>
        <taxon>Eukaryota</taxon>
        <taxon>Viridiplantae</taxon>
        <taxon>Streptophyta</taxon>
        <taxon>Embryophyta</taxon>
        <taxon>Tracheophyta</taxon>
        <taxon>Spermatophyta</taxon>
        <taxon>Magnoliopsida</taxon>
        <taxon>eudicotyledons</taxon>
        <taxon>Gunneridae</taxon>
        <taxon>Pentapetalae</taxon>
        <taxon>rosids</taxon>
        <taxon>fabids</taxon>
        <taxon>Fagales</taxon>
        <taxon>Fagaceae</taxon>
        <taxon>Fagus</taxon>
    </lineage>
</organism>
<gene>
    <name evidence="3" type="ORF">FSB_LOCUS53359</name>
</gene>
<proteinExistence type="predicted"/>
<reference evidence="3" key="1">
    <citation type="submission" date="2018-02" db="EMBL/GenBank/DDBJ databases">
        <authorList>
            <person name="Cohen D.B."/>
            <person name="Kent A.D."/>
        </authorList>
    </citation>
    <scope>NUCLEOTIDE SEQUENCE</scope>
</reference>
<evidence type="ECO:0000313" key="3">
    <source>
        <dbReference type="EMBL" id="SPD25477.1"/>
    </source>
</evidence>
<dbReference type="EMBL" id="OIVN01006118">
    <property type="protein sequence ID" value="SPD25477.1"/>
    <property type="molecule type" value="Genomic_DNA"/>
</dbReference>
<feature type="region of interest" description="Disordered" evidence="1">
    <location>
        <begin position="701"/>
        <end position="780"/>
    </location>
</feature>
<dbReference type="PANTHER" id="PTHR46033:SF8">
    <property type="entry name" value="PROTEIN MAINTENANCE OF MERISTEMS-LIKE"/>
    <property type="match status" value="1"/>
</dbReference>
<evidence type="ECO:0000259" key="2">
    <source>
        <dbReference type="Pfam" id="PF10536"/>
    </source>
</evidence>
<protein>
    <recommendedName>
        <fullName evidence="2">Aminotransferase-like plant mobile domain-containing protein</fullName>
    </recommendedName>
</protein>
<evidence type="ECO:0000256" key="1">
    <source>
        <dbReference type="SAM" id="MobiDB-lite"/>
    </source>
</evidence>
<dbReference type="GO" id="GO:0010073">
    <property type="term" value="P:meristem maintenance"/>
    <property type="evidence" value="ECO:0007669"/>
    <property type="project" value="InterPro"/>
</dbReference>
<dbReference type="PANTHER" id="PTHR46033">
    <property type="entry name" value="PROTEIN MAIN-LIKE 2"/>
    <property type="match status" value="1"/>
</dbReference>
<feature type="region of interest" description="Disordered" evidence="1">
    <location>
        <begin position="1261"/>
        <end position="1300"/>
    </location>
</feature>
<feature type="domain" description="Aminotransferase-like plant mobile" evidence="2">
    <location>
        <begin position="939"/>
        <end position="1102"/>
    </location>
</feature>
<dbReference type="InterPro" id="IPR019557">
    <property type="entry name" value="AminoTfrase-like_pln_mobile"/>
</dbReference>
<dbReference type="InterPro" id="IPR044824">
    <property type="entry name" value="MAIN-like"/>
</dbReference>
<accession>A0A2N9IIC6</accession>
<name>A0A2N9IIC6_FAGSY</name>
<feature type="compositionally biased region" description="Basic and acidic residues" evidence="1">
    <location>
        <begin position="750"/>
        <end position="765"/>
    </location>
</feature>
<feature type="region of interest" description="Disordered" evidence="1">
    <location>
        <begin position="643"/>
        <end position="678"/>
    </location>
</feature>
<sequence>MQHIAGKLSTSSFQRYEVCVNRSSDERVMAPGSRGIGAVFVHLSGEDSDQMGDAFGKPRVPRRSWSRYLSNAPGLVDQLVASRKDSAREGGCPGGKTQATGVFLVRLRAVFRSGFRLDLIKSWRSESSTSCMSVSSFQRTRACGSTCCESGRLCAQAWQRRWEDSGNFSTALFRQPVFTRMVDIAPDVGFRQSWYRRKAGATYFPKVQALHRGELGFARYDPANGGRWNVPYAKGVLARGPKLQWAGENLCANVASQIGFLTITSSFLVRFGPVKYRIEALITFFRMVRERSVRFSFRSGQQSRSNLGQTWSTLVEVWSKLSKPPGNVSRTAFRGFLGQMDPSRAGNGSVKPWSNFGQPWSNLVNPGQTLGNVSWTSSLGVFDATRLRWIIRAGSGSPRHACRHSRKSCGTPIDDQFSPIRLLQTWLGNSSKRSGTNWDLTLSRIAIGPGLGILSKRSGTNWDLTFSRIAIGPGLGILSKRSGTNWDLTFSRIAIGPGLGILSKRSGTNWDLTLSRIAIGPGLGILSKRSGTNWDLTLSRIAIGPGLGILSKRSGTNWDLTLSRIAIGPGLGILSKRSGTNWDLTLSRIAIGPGLGILSKRSGTNWDLTLSRIAIGPGLGILSKRSGTNWDLTFPSFFLMSDRGSGSGGHRRSDRLAKGKAVAYAPESSPDTDDEYDAMEDVRTRVDASLARDLQAEFDAEAAGLSSSTARPSSRPGITIGRSARPSSAPRQPTAAPPAAPPARSKRRKSDRDPLSADPIPEDHVVPGFRYPPQGGIRPRYPVTTPVADTLLLTDLHNHPSSSVRRCQDPPESIGRGGWSEFSQLLDIARPEYRAFLVELGFGPFLSIRYVHVRHPLVRCWVERFFHHTGTIHLSTCEVGVLPVDWSAILGIRFGGRIPPSDPVSDFEALEILGIDDPAAIVGKKLFYLKISYLKDLLSSIPTPIVGMFRDIDDLRDYDWGALTYGFYIRGLRRFSRRETTSFLGFWQFTLFWAFEHFAVFAPSRLPAAPDSAFPLARRWDSAWIQRLTTRTLMECRTTVDCIRDVDIVFQPYSTLLLERPEVFRAMELSRLRIWIRSPRSWELLMGERTLRQLGGDALVPVDPPRLMTIEDYIPRAPSDSFVAGVEAYPALILADVPYGEWFEQVSLGSLMSLHEVEGGRVMGGSAMDSHLYRSSGEFEWLQTEILRLQLELSVSEDRYAADMARSQEETARVQAELTQVQGELTRTQGDLSQSRRDLSSRDAVLTAHVETIRRLEDQLHGMGITPVTGAGSSGLGQTSSSPPPDPVSREWFFDDPSPP</sequence>